<evidence type="ECO:0000313" key="2">
    <source>
        <dbReference type="Proteomes" id="UP001239111"/>
    </source>
</evidence>
<organism evidence="1 2">
    <name type="scientific">Eretmocerus hayati</name>
    <dbReference type="NCBI Taxonomy" id="131215"/>
    <lineage>
        <taxon>Eukaryota</taxon>
        <taxon>Metazoa</taxon>
        <taxon>Ecdysozoa</taxon>
        <taxon>Arthropoda</taxon>
        <taxon>Hexapoda</taxon>
        <taxon>Insecta</taxon>
        <taxon>Pterygota</taxon>
        <taxon>Neoptera</taxon>
        <taxon>Endopterygota</taxon>
        <taxon>Hymenoptera</taxon>
        <taxon>Apocrita</taxon>
        <taxon>Proctotrupomorpha</taxon>
        <taxon>Chalcidoidea</taxon>
        <taxon>Aphelinidae</taxon>
        <taxon>Aphelininae</taxon>
        <taxon>Eretmocerus</taxon>
    </lineage>
</organism>
<name>A0ACC2PGQ7_9HYME</name>
<sequence>MQEVVDETFQVHNFIIEVMETDNDAVMVAAVELVVNPNANRMVHVSCASHEGNLLLKSISPAAHLVILKVVLNFFKKSHHEQLLLQLGGTRIRDEEENDVPEHITDIIHDADSQDWLEQMLATLDPICISINMCQGLDRNVADAVDGWLSLQIPANPPGEFDDLLTNCIECAIKPAAFLAYVLHSMYQGSGLDDEQARIADNYIRVMFNADVVDEYKDCMRNMADFEDFGNRTNTYCILIGLLDSYWIPKLIGSS</sequence>
<reference evidence="1" key="1">
    <citation type="submission" date="2023-04" db="EMBL/GenBank/DDBJ databases">
        <title>A chromosome-level genome assembly of the parasitoid wasp Eretmocerus hayati.</title>
        <authorList>
            <person name="Zhong Y."/>
            <person name="Liu S."/>
            <person name="Liu Y."/>
        </authorList>
    </citation>
    <scope>NUCLEOTIDE SEQUENCE</scope>
    <source>
        <strain evidence="1">ZJU_SS_LIU_2023</strain>
    </source>
</reference>
<gene>
    <name evidence="1" type="ORF">QAD02_018418</name>
</gene>
<dbReference type="Proteomes" id="UP001239111">
    <property type="component" value="Chromosome 1"/>
</dbReference>
<keyword evidence="2" id="KW-1185">Reference proteome</keyword>
<comment type="caution">
    <text evidence="1">The sequence shown here is derived from an EMBL/GenBank/DDBJ whole genome shotgun (WGS) entry which is preliminary data.</text>
</comment>
<proteinExistence type="predicted"/>
<accession>A0ACC2PGQ7</accession>
<dbReference type="EMBL" id="CM056741">
    <property type="protein sequence ID" value="KAJ8682626.1"/>
    <property type="molecule type" value="Genomic_DNA"/>
</dbReference>
<protein>
    <submittedName>
        <fullName evidence="1">Uncharacterized protein</fullName>
    </submittedName>
</protein>
<evidence type="ECO:0000313" key="1">
    <source>
        <dbReference type="EMBL" id="KAJ8682626.1"/>
    </source>
</evidence>